<dbReference type="GO" id="GO:0046654">
    <property type="term" value="P:tetrahydrofolate biosynthetic process"/>
    <property type="evidence" value="ECO:0007669"/>
    <property type="project" value="TreeGrafter"/>
</dbReference>
<name>A0A380P188_WEIVI</name>
<evidence type="ECO:0000313" key="4">
    <source>
        <dbReference type="Proteomes" id="UP000254621"/>
    </source>
</evidence>
<dbReference type="InterPro" id="IPR045031">
    <property type="entry name" value="DHP_synth-like"/>
</dbReference>
<dbReference type="PROSITE" id="PS00792">
    <property type="entry name" value="DHPS_1"/>
    <property type="match status" value="1"/>
</dbReference>
<dbReference type="Gene3D" id="3.20.20.20">
    <property type="entry name" value="Dihydropteroate synthase-like"/>
    <property type="match status" value="1"/>
</dbReference>
<dbReference type="STRING" id="1629.IV50_GL000164"/>
<dbReference type="PANTHER" id="PTHR20941:SF1">
    <property type="entry name" value="FOLIC ACID SYNTHESIS PROTEIN FOL1"/>
    <property type="match status" value="1"/>
</dbReference>
<keyword evidence="1" id="KW-0812">Transmembrane</keyword>
<evidence type="ECO:0000256" key="1">
    <source>
        <dbReference type="SAM" id="Phobius"/>
    </source>
</evidence>
<dbReference type="Pfam" id="PF00809">
    <property type="entry name" value="Pterin_bind"/>
    <property type="match status" value="1"/>
</dbReference>
<evidence type="ECO:0000259" key="2">
    <source>
        <dbReference type="PROSITE" id="PS50972"/>
    </source>
</evidence>
<dbReference type="AlphaFoldDB" id="A0A380P188"/>
<dbReference type="GO" id="GO:0005829">
    <property type="term" value="C:cytosol"/>
    <property type="evidence" value="ECO:0007669"/>
    <property type="project" value="TreeGrafter"/>
</dbReference>
<evidence type="ECO:0000313" key="3">
    <source>
        <dbReference type="EMBL" id="SUP58996.1"/>
    </source>
</evidence>
<dbReference type="EMBL" id="UHIV01000004">
    <property type="protein sequence ID" value="SUP58996.1"/>
    <property type="molecule type" value="Genomic_DNA"/>
</dbReference>
<dbReference type="EC" id="2.5.1.15" evidence="3"/>
<feature type="domain" description="Pterin-binding" evidence="2">
    <location>
        <begin position="92"/>
        <end position="199"/>
    </location>
</feature>
<keyword evidence="1" id="KW-1133">Transmembrane helix</keyword>
<proteinExistence type="predicted"/>
<organism evidence="3 4">
    <name type="scientific">Weissella viridescens</name>
    <name type="common">Lactobacillus viridescens</name>
    <dbReference type="NCBI Taxonomy" id="1629"/>
    <lineage>
        <taxon>Bacteria</taxon>
        <taxon>Bacillati</taxon>
        <taxon>Bacillota</taxon>
        <taxon>Bacilli</taxon>
        <taxon>Lactobacillales</taxon>
        <taxon>Lactobacillaceae</taxon>
        <taxon>Weissella</taxon>
    </lineage>
</organism>
<dbReference type="SUPFAM" id="SSF51717">
    <property type="entry name" value="Dihydropteroate synthetase-like"/>
    <property type="match status" value="1"/>
</dbReference>
<dbReference type="InterPro" id="IPR011005">
    <property type="entry name" value="Dihydropteroate_synth-like_sf"/>
</dbReference>
<feature type="transmembrane region" description="Helical" evidence="1">
    <location>
        <begin position="173"/>
        <end position="198"/>
    </location>
</feature>
<dbReference type="PANTHER" id="PTHR20941">
    <property type="entry name" value="FOLATE SYNTHESIS PROTEINS"/>
    <property type="match status" value="1"/>
</dbReference>
<dbReference type="InterPro" id="IPR000489">
    <property type="entry name" value="Pterin-binding_dom"/>
</dbReference>
<keyword evidence="3" id="KW-0808">Transferase</keyword>
<reference evidence="3 4" key="1">
    <citation type="submission" date="2018-06" db="EMBL/GenBank/DDBJ databases">
        <authorList>
            <consortium name="Pathogen Informatics"/>
            <person name="Doyle S."/>
        </authorList>
    </citation>
    <scope>NUCLEOTIDE SEQUENCE [LARGE SCALE GENOMIC DNA]</scope>
    <source>
        <strain evidence="3 4">NCTC13645</strain>
    </source>
</reference>
<keyword evidence="1" id="KW-0472">Membrane</keyword>
<sequence>MQQATLNQELVIVFKDIEDAQRQRLVALSQQYYVNFTESGTTLTGIFDGPALSQFIEALADQPAFDDLRKIQSDHAITWQAGRYTYDLTHSGLVYAILNTTPDSFYDGGQYFNMDDVMAHVSAMIAQGADIIEVGGQSTRPGYTEISSEDEIARIMPFIKAIQKHSLILQLRLIPISLTLCEQLLMLGLISLMILMVYR</sequence>
<dbReference type="Proteomes" id="UP000254621">
    <property type="component" value="Unassembled WGS sequence"/>
</dbReference>
<gene>
    <name evidence="3" type="primary">folP_1</name>
    <name evidence="3" type="ORF">NCTC13645_01247</name>
</gene>
<protein>
    <submittedName>
        <fullName evidence="3">Dihydropteroate synthase</fullName>
        <ecNumber evidence="3">2.5.1.15</ecNumber>
    </submittedName>
</protein>
<dbReference type="GO" id="GO:0004156">
    <property type="term" value="F:dihydropteroate synthase activity"/>
    <property type="evidence" value="ECO:0007669"/>
    <property type="project" value="UniProtKB-EC"/>
</dbReference>
<dbReference type="PROSITE" id="PS50972">
    <property type="entry name" value="PTERIN_BINDING"/>
    <property type="match status" value="1"/>
</dbReference>
<accession>A0A380P188</accession>